<dbReference type="RefSeq" id="WP_405505948.1">
    <property type="nucleotide sequence ID" value="NZ_CP108341.1"/>
</dbReference>
<accession>A0ABZ1MJR8</accession>
<keyword evidence="2" id="KW-1185">Reference proteome</keyword>
<proteinExistence type="predicted"/>
<evidence type="ECO:0000313" key="1">
    <source>
        <dbReference type="EMBL" id="WTW27822.1"/>
    </source>
</evidence>
<organism evidence="1 2">
    <name type="scientific">Streptomyces purpurascens</name>
    <dbReference type="NCBI Taxonomy" id="1924"/>
    <lineage>
        <taxon>Bacteria</taxon>
        <taxon>Bacillati</taxon>
        <taxon>Actinomycetota</taxon>
        <taxon>Actinomycetes</taxon>
        <taxon>Kitasatosporales</taxon>
        <taxon>Streptomycetaceae</taxon>
        <taxon>Streptomyces</taxon>
    </lineage>
</organism>
<gene>
    <name evidence="1" type="ORF">OHU35_17960</name>
</gene>
<sequence>MTPKQAAFVRFADHCATCRTCCAMDGEGANLNLPCAERDRLHEEYRQASRAAARGGDR</sequence>
<name>A0ABZ1MJR8_STREF</name>
<evidence type="ECO:0000313" key="2">
    <source>
        <dbReference type="Proteomes" id="UP001621512"/>
    </source>
</evidence>
<protein>
    <submittedName>
        <fullName evidence="1">Uncharacterized protein</fullName>
    </submittedName>
</protein>
<reference evidence="1 2" key="1">
    <citation type="submission" date="2022-10" db="EMBL/GenBank/DDBJ databases">
        <title>The complete genomes of actinobacterial strains from the NBC collection.</title>
        <authorList>
            <person name="Joergensen T.S."/>
            <person name="Alvarez Arevalo M."/>
            <person name="Sterndorff E.B."/>
            <person name="Faurdal D."/>
            <person name="Vuksanovic O."/>
            <person name="Mourched A.-S."/>
            <person name="Charusanti P."/>
            <person name="Shaw S."/>
            <person name="Blin K."/>
            <person name="Weber T."/>
        </authorList>
    </citation>
    <scope>NUCLEOTIDE SEQUENCE [LARGE SCALE GENOMIC DNA]</scope>
    <source>
        <strain evidence="1 2">NBC_00017</strain>
    </source>
</reference>
<dbReference type="Proteomes" id="UP001621512">
    <property type="component" value="Chromosome"/>
</dbReference>
<dbReference type="EMBL" id="CP108341">
    <property type="protein sequence ID" value="WTW27822.1"/>
    <property type="molecule type" value="Genomic_DNA"/>
</dbReference>